<gene>
    <name evidence="2" type="ORF">ID875_21540</name>
</gene>
<dbReference type="AlphaFoldDB" id="A0A927BLL3"/>
<name>A0A927BLL3_STRGL</name>
<organism evidence="2">
    <name type="scientific">Streptomyces globisporus</name>
    <dbReference type="NCBI Taxonomy" id="1908"/>
    <lineage>
        <taxon>Bacteria</taxon>
        <taxon>Bacillati</taxon>
        <taxon>Actinomycetota</taxon>
        <taxon>Actinomycetes</taxon>
        <taxon>Kitasatosporales</taxon>
        <taxon>Streptomycetaceae</taxon>
        <taxon>Streptomyces</taxon>
    </lineage>
</organism>
<evidence type="ECO:0000256" key="1">
    <source>
        <dbReference type="SAM" id="MobiDB-lite"/>
    </source>
</evidence>
<feature type="compositionally biased region" description="Basic and acidic residues" evidence="1">
    <location>
        <begin position="75"/>
        <end position="85"/>
    </location>
</feature>
<sequence length="85" mass="9408">MAKYAVTATSRTGRKVNAVTGGASDQKAIYSDQELREFKPPPPPTRATWTSRSARWTERPAPGRRPTRPPPHPARTPDRTTRGTP</sequence>
<evidence type="ECO:0000313" key="2">
    <source>
        <dbReference type="EMBL" id="MBD2829948.1"/>
    </source>
</evidence>
<accession>A0A927BLL3</accession>
<dbReference type="EMBL" id="JACWUS010000005">
    <property type="protein sequence ID" value="MBD2829948.1"/>
    <property type="molecule type" value="Genomic_DNA"/>
</dbReference>
<protein>
    <submittedName>
        <fullName evidence="2">Uncharacterized protein</fullName>
    </submittedName>
</protein>
<proteinExistence type="predicted"/>
<feature type="region of interest" description="Disordered" evidence="1">
    <location>
        <begin position="1"/>
        <end position="85"/>
    </location>
</feature>
<reference evidence="2" key="1">
    <citation type="journal article" date="2020" name="PLoS ONE">
        <title>Isolation and characterization of Streptomyces bacteriophages and Streptomyces strains encoding biosynthetic arsenals: Streptomyces strains and phages for antibiotic discovery.</title>
        <authorList>
            <person name="Montano E.T."/>
            <person name="Nideffer J.F."/>
            <person name="Brumage L."/>
            <person name="Erb M."/>
            <person name="Derman A.I."/>
            <person name="Davis J.P."/>
            <person name="Estrada E."/>
            <person name="Fu S."/>
            <person name="Le D."/>
            <person name="Vuppala A."/>
            <person name="Tran C."/>
            <person name="Luterstein E."/>
            <person name="Lakkaraju S."/>
            <person name="Panchagnula S."/>
            <person name="Ren C."/>
            <person name="Doan J."/>
            <person name="Tran S."/>
            <person name="Soriano J."/>
            <person name="Fujita Y."/>
            <person name="Gutala P."/>
            <person name="Fujii Q."/>
            <person name="Lee M."/>
            <person name="Bui A."/>
            <person name="Villarreal C."/>
            <person name="Shing S.R."/>
            <person name="Kim S."/>
            <person name="Freeman D."/>
            <person name="Racha V."/>
            <person name="Ho A."/>
            <person name="Kumar P."/>
            <person name="Falah K."/>
            <person name="Dawson T."/>
            <person name="Enustun E."/>
            <person name="Prichard A."/>
            <person name="Gomez A."/>
            <person name="Khanna K."/>
            <person name="Trigg S."/>
            <person name="Fernandez L."/>
            <person name="Pogliano K."/>
            <person name="Pogliano J."/>
        </authorList>
    </citation>
    <scope>NUCLEOTIDE SEQUENCE</scope>
    <source>
        <strain evidence="2">QF2</strain>
    </source>
</reference>
<comment type="caution">
    <text evidence="2">The sequence shown here is derived from an EMBL/GenBank/DDBJ whole genome shotgun (WGS) entry which is preliminary data.</text>
</comment>